<evidence type="ECO:0000313" key="1">
    <source>
        <dbReference type="EMBL" id="KAL2325229.1"/>
    </source>
</evidence>
<dbReference type="EMBL" id="JBGMDY010000008">
    <property type="protein sequence ID" value="KAL2325229.1"/>
    <property type="molecule type" value="Genomic_DNA"/>
</dbReference>
<keyword evidence="2" id="KW-1185">Reference proteome</keyword>
<reference evidence="1 2" key="1">
    <citation type="submission" date="2024-08" db="EMBL/GenBank/DDBJ databases">
        <title>Insights into the chromosomal genome structure of Flemingia macrophylla.</title>
        <authorList>
            <person name="Ding Y."/>
            <person name="Zhao Y."/>
            <person name="Bi W."/>
            <person name="Wu M."/>
            <person name="Zhao G."/>
            <person name="Gong Y."/>
            <person name="Li W."/>
            <person name="Zhang P."/>
        </authorList>
    </citation>
    <scope>NUCLEOTIDE SEQUENCE [LARGE SCALE GENOMIC DNA]</scope>
    <source>
        <strain evidence="1">DYQJB</strain>
        <tissue evidence="1">Leaf</tissue>
    </source>
</reference>
<evidence type="ECO:0000313" key="2">
    <source>
        <dbReference type="Proteomes" id="UP001603857"/>
    </source>
</evidence>
<gene>
    <name evidence="1" type="ORF">Fmac_024287</name>
</gene>
<dbReference type="AlphaFoldDB" id="A0ABD1LNY1"/>
<dbReference type="Proteomes" id="UP001603857">
    <property type="component" value="Unassembled WGS sequence"/>
</dbReference>
<accession>A0ABD1LNY1</accession>
<protein>
    <submittedName>
        <fullName evidence="1">Uncharacterized protein</fullName>
    </submittedName>
</protein>
<name>A0ABD1LNY1_9FABA</name>
<comment type="caution">
    <text evidence="1">The sequence shown here is derived from an EMBL/GenBank/DDBJ whole genome shotgun (WGS) entry which is preliminary data.</text>
</comment>
<organism evidence="1 2">
    <name type="scientific">Flemingia macrophylla</name>
    <dbReference type="NCBI Taxonomy" id="520843"/>
    <lineage>
        <taxon>Eukaryota</taxon>
        <taxon>Viridiplantae</taxon>
        <taxon>Streptophyta</taxon>
        <taxon>Embryophyta</taxon>
        <taxon>Tracheophyta</taxon>
        <taxon>Spermatophyta</taxon>
        <taxon>Magnoliopsida</taxon>
        <taxon>eudicotyledons</taxon>
        <taxon>Gunneridae</taxon>
        <taxon>Pentapetalae</taxon>
        <taxon>rosids</taxon>
        <taxon>fabids</taxon>
        <taxon>Fabales</taxon>
        <taxon>Fabaceae</taxon>
        <taxon>Papilionoideae</taxon>
        <taxon>50 kb inversion clade</taxon>
        <taxon>NPAAA clade</taxon>
        <taxon>indigoferoid/millettioid clade</taxon>
        <taxon>Phaseoleae</taxon>
        <taxon>Flemingia</taxon>
    </lineage>
</organism>
<proteinExistence type="predicted"/>
<sequence>MAHIEKDEIEMLLETLHVVEDSQLRRNLRAQTLPTLDGADEIDWDNRHKYLMRLAYATPRSRVLGHCELVDHPKKIALNYLKHGFIIDLFIVLPIPQAVGISPVEIELHKLIHEQQRLLSEVNRCHGAMCVYQSNISKNKVDLKQAQYKDIDKRYFD</sequence>